<accession>A0A183MF59</accession>
<evidence type="ECO:0000313" key="3">
    <source>
        <dbReference type="Proteomes" id="UP000277204"/>
    </source>
</evidence>
<reference evidence="2 3" key="1">
    <citation type="submission" date="2018-11" db="EMBL/GenBank/DDBJ databases">
        <authorList>
            <consortium name="Pathogen Informatics"/>
        </authorList>
    </citation>
    <scope>NUCLEOTIDE SEQUENCE [LARGE SCALE GENOMIC DNA]</scope>
    <source>
        <strain evidence="2 3">Zambia</strain>
    </source>
</reference>
<protein>
    <submittedName>
        <fullName evidence="2">Uncharacterized protein</fullName>
    </submittedName>
</protein>
<evidence type="ECO:0000313" key="2">
    <source>
        <dbReference type="EMBL" id="VDP16419.1"/>
    </source>
</evidence>
<dbReference type="Proteomes" id="UP000277204">
    <property type="component" value="Unassembled WGS sequence"/>
</dbReference>
<proteinExistence type="predicted"/>
<feature type="compositionally biased region" description="Polar residues" evidence="1">
    <location>
        <begin position="29"/>
        <end position="40"/>
    </location>
</feature>
<feature type="region of interest" description="Disordered" evidence="1">
    <location>
        <begin position="29"/>
        <end position="94"/>
    </location>
</feature>
<keyword evidence="3" id="KW-1185">Reference proteome</keyword>
<dbReference type="AlphaFoldDB" id="A0A183MF59"/>
<evidence type="ECO:0000256" key="1">
    <source>
        <dbReference type="SAM" id="MobiDB-lite"/>
    </source>
</evidence>
<dbReference type="EMBL" id="UZAI01016810">
    <property type="protein sequence ID" value="VDP16419.1"/>
    <property type="molecule type" value="Genomic_DNA"/>
</dbReference>
<sequence>MKTPTSGGNTSRMQLDDLDFADDLTLLSHTQQQMQDSTVLGGNLENYESHHPENTGVYKKLSTQNTSDPLAGHYKQQPTMGENKPDPSGGRNQE</sequence>
<gene>
    <name evidence="2" type="ORF">SMRZ_LOCUS14684</name>
</gene>
<name>A0A183MF59_9TREM</name>
<organism evidence="2 3">
    <name type="scientific">Schistosoma margrebowiei</name>
    <dbReference type="NCBI Taxonomy" id="48269"/>
    <lineage>
        <taxon>Eukaryota</taxon>
        <taxon>Metazoa</taxon>
        <taxon>Spiralia</taxon>
        <taxon>Lophotrochozoa</taxon>
        <taxon>Platyhelminthes</taxon>
        <taxon>Trematoda</taxon>
        <taxon>Digenea</taxon>
        <taxon>Strigeidida</taxon>
        <taxon>Schistosomatoidea</taxon>
        <taxon>Schistosomatidae</taxon>
        <taxon>Schistosoma</taxon>
    </lineage>
</organism>